<keyword evidence="1" id="KW-0812">Transmembrane</keyword>
<evidence type="ECO:0000313" key="2">
    <source>
        <dbReference type="EMBL" id="PHJ14943.1"/>
    </source>
</evidence>
<name>A0A2C6KEZ6_9APIC</name>
<feature type="transmembrane region" description="Helical" evidence="1">
    <location>
        <begin position="6"/>
        <end position="25"/>
    </location>
</feature>
<feature type="non-terminal residue" evidence="2">
    <location>
        <position position="1"/>
    </location>
</feature>
<dbReference type="VEuPathDB" id="ToxoDB:CSUI_011246"/>
<accession>A0A2C6KEZ6</accession>
<evidence type="ECO:0000313" key="3">
    <source>
        <dbReference type="Proteomes" id="UP000221165"/>
    </source>
</evidence>
<keyword evidence="1" id="KW-0472">Membrane</keyword>
<sequence length="63" mass="7612">FYLQSMDLYVFIFLSLSLFFDFVSFMDCSLCFLFRSFFLSVFFFFSPLFFSFLFLGEDFFAGI</sequence>
<evidence type="ECO:0008006" key="4">
    <source>
        <dbReference type="Google" id="ProtNLM"/>
    </source>
</evidence>
<reference evidence="2 3" key="1">
    <citation type="journal article" date="2017" name="Int. J. Parasitol.">
        <title>The genome of the protozoan parasite Cystoisospora suis and a reverse vaccinology approach to identify vaccine candidates.</title>
        <authorList>
            <person name="Palmieri N."/>
            <person name="Shrestha A."/>
            <person name="Ruttkowski B."/>
            <person name="Beck T."/>
            <person name="Vogl C."/>
            <person name="Tomley F."/>
            <person name="Blake D.P."/>
            <person name="Joachim A."/>
        </authorList>
    </citation>
    <scope>NUCLEOTIDE SEQUENCE [LARGE SCALE GENOMIC DNA]</scope>
    <source>
        <strain evidence="2 3">Wien I</strain>
    </source>
</reference>
<evidence type="ECO:0000256" key="1">
    <source>
        <dbReference type="SAM" id="Phobius"/>
    </source>
</evidence>
<feature type="transmembrane region" description="Helical" evidence="1">
    <location>
        <begin position="32"/>
        <end position="55"/>
    </location>
</feature>
<dbReference type="EMBL" id="MIGC01010351">
    <property type="protein sequence ID" value="PHJ14943.1"/>
    <property type="molecule type" value="Genomic_DNA"/>
</dbReference>
<dbReference type="Proteomes" id="UP000221165">
    <property type="component" value="Unassembled WGS sequence"/>
</dbReference>
<proteinExistence type="predicted"/>
<dbReference type="RefSeq" id="XP_067916677.1">
    <property type="nucleotide sequence ID" value="XM_068071347.1"/>
</dbReference>
<dbReference type="AlphaFoldDB" id="A0A2C6KEZ6"/>
<keyword evidence="1" id="KW-1133">Transmembrane helix</keyword>
<comment type="caution">
    <text evidence="2">The sequence shown here is derived from an EMBL/GenBank/DDBJ whole genome shotgun (WGS) entry which is preliminary data.</text>
</comment>
<protein>
    <recommendedName>
        <fullName evidence="4">Transmembrane protein</fullName>
    </recommendedName>
</protein>
<organism evidence="2 3">
    <name type="scientific">Cystoisospora suis</name>
    <dbReference type="NCBI Taxonomy" id="483139"/>
    <lineage>
        <taxon>Eukaryota</taxon>
        <taxon>Sar</taxon>
        <taxon>Alveolata</taxon>
        <taxon>Apicomplexa</taxon>
        <taxon>Conoidasida</taxon>
        <taxon>Coccidia</taxon>
        <taxon>Eucoccidiorida</taxon>
        <taxon>Eimeriorina</taxon>
        <taxon>Sarcocystidae</taxon>
        <taxon>Cystoisospora</taxon>
    </lineage>
</organism>
<dbReference type="GeneID" id="94434558"/>
<keyword evidence="3" id="KW-1185">Reference proteome</keyword>
<gene>
    <name evidence="2" type="ORF">CSUI_011246</name>
</gene>